<evidence type="ECO:0000256" key="9">
    <source>
        <dbReference type="ARBA" id="ARBA00048540"/>
    </source>
</evidence>
<evidence type="ECO:0000313" key="15">
    <source>
        <dbReference type="Proteomes" id="UP000092950"/>
    </source>
</evidence>
<keyword evidence="5 10" id="KW-0479">Metal-binding</keyword>
<keyword evidence="15" id="KW-1185">Reference proteome</keyword>
<evidence type="ECO:0000256" key="11">
    <source>
        <dbReference type="PIRSR" id="PIRSR006268-2"/>
    </source>
</evidence>
<feature type="binding site" evidence="11">
    <location>
        <position position="166"/>
    </location>
    <ligand>
        <name>Mg(2+)</name>
        <dbReference type="ChEBI" id="CHEBI:18420"/>
    </ligand>
</feature>
<dbReference type="EMBL" id="CYTV01000021">
    <property type="protein sequence ID" value="CUJ17864.1"/>
    <property type="molecule type" value="Genomic_DNA"/>
</dbReference>
<keyword evidence="6 10" id="KW-0274">FAD</keyword>
<dbReference type="Gene3D" id="3.10.520.10">
    <property type="entry name" value="ApbE-like domains"/>
    <property type="match status" value="1"/>
</dbReference>
<dbReference type="SUPFAM" id="SSF143631">
    <property type="entry name" value="ApbE-like"/>
    <property type="match status" value="1"/>
</dbReference>
<feature type="binding site" evidence="11">
    <location>
        <position position="279"/>
    </location>
    <ligand>
        <name>Mg(2+)</name>
        <dbReference type="ChEBI" id="CHEBI:18420"/>
    </ligand>
</feature>
<gene>
    <name evidence="13" type="primary">apbE</name>
    <name evidence="12" type="ORF">BBN53_15065</name>
    <name evidence="13" type="ORF">ERS370011_04139</name>
</gene>
<evidence type="ECO:0000256" key="7">
    <source>
        <dbReference type="ARBA" id="ARBA00022842"/>
    </source>
</evidence>
<evidence type="ECO:0000256" key="6">
    <source>
        <dbReference type="ARBA" id="ARBA00022827"/>
    </source>
</evidence>
<keyword evidence="13" id="KW-0449">Lipoprotein</keyword>
<keyword evidence="4 10" id="KW-0808">Transferase</keyword>
<sequence length="330" mass="34737">MPQIAVAAAEHYGASLTRPAALAGATMGTTWSARLSAPLSLSDTRIQAAAQAALDGVVAQMSHWEPGSDLARFNRAPAGWQVLPAALLHVLDYALALARETGGACDPTLGEWVDMWGFGPRRGVSEPPSPAMIAEARARCGWQRLALDPQRGRAWQPGGLKLDLSAIAKGYGVDAAAWALDALGLRHYLIEVGGELRARGRRPDGQPWRVAVEVPDGSGAHALGVVLAGQAIATSGDYRRYAEHGGRRYAHTLDPRSGQPLDNDLASVTVLHAGCMQADALATALNVMGEAEGMAYARRHELAALFIVRGSQGLRLAPSPAFLALDVIGL</sequence>
<evidence type="ECO:0000256" key="4">
    <source>
        <dbReference type="ARBA" id="ARBA00022679"/>
    </source>
</evidence>
<reference evidence="13 14" key="1">
    <citation type="submission" date="2015-09" db="EMBL/GenBank/DDBJ databases">
        <authorList>
            <person name="Jackson K.R."/>
            <person name="Lunt B.L."/>
            <person name="Fisher J.N.B."/>
            <person name="Gardner A.V."/>
            <person name="Bailey M.E."/>
            <person name="Deus L.M."/>
            <person name="Earl A.S."/>
            <person name="Gibby P.D."/>
            <person name="Hartmann K.A."/>
            <person name="Liu J.E."/>
            <person name="Manci A.M."/>
            <person name="Nielsen D.A."/>
            <person name="Solomon M.B."/>
            <person name="Breakwell D.P."/>
            <person name="Burnett S.H."/>
            <person name="Grose J.H."/>
        </authorList>
    </citation>
    <scope>NUCLEOTIDE SEQUENCE [LARGE SCALE GENOMIC DNA]</scope>
    <source>
        <strain evidence="13 14">2789STDY5608636</strain>
    </source>
</reference>
<dbReference type="PANTHER" id="PTHR30040:SF2">
    <property type="entry name" value="FAD:PROTEIN FMN TRANSFERASE"/>
    <property type="match status" value="1"/>
</dbReference>
<comment type="catalytic activity">
    <reaction evidence="9 10">
        <text>L-threonyl-[protein] + FAD = FMN-L-threonyl-[protein] + AMP + H(+)</text>
        <dbReference type="Rhea" id="RHEA:36847"/>
        <dbReference type="Rhea" id="RHEA-COMP:11060"/>
        <dbReference type="Rhea" id="RHEA-COMP:11061"/>
        <dbReference type="ChEBI" id="CHEBI:15378"/>
        <dbReference type="ChEBI" id="CHEBI:30013"/>
        <dbReference type="ChEBI" id="CHEBI:57692"/>
        <dbReference type="ChEBI" id="CHEBI:74257"/>
        <dbReference type="ChEBI" id="CHEBI:456215"/>
        <dbReference type="EC" id="2.7.1.180"/>
    </reaction>
</comment>
<keyword evidence="3 10" id="KW-0285">Flavoprotein</keyword>
<feature type="binding site" evidence="11">
    <location>
        <position position="283"/>
    </location>
    <ligand>
        <name>Mg(2+)</name>
        <dbReference type="ChEBI" id="CHEBI:18420"/>
    </ligand>
</feature>
<dbReference type="GO" id="GO:0046872">
    <property type="term" value="F:metal ion binding"/>
    <property type="evidence" value="ECO:0007669"/>
    <property type="project" value="UniProtKB-UniRule"/>
</dbReference>
<dbReference type="InterPro" id="IPR024932">
    <property type="entry name" value="ApbE"/>
</dbReference>
<proteinExistence type="inferred from homology"/>
<comment type="cofactor">
    <cofactor evidence="11">
        <name>Mg(2+)</name>
        <dbReference type="ChEBI" id="CHEBI:18420"/>
    </cofactor>
    <cofactor evidence="11">
        <name>Mn(2+)</name>
        <dbReference type="ChEBI" id="CHEBI:29035"/>
    </cofactor>
    <text evidence="11">Magnesium. Can also use manganese.</text>
</comment>
<dbReference type="Pfam" id="PF02424">
    <property type="entry name" value="ApbE"/>
    <property type="match status" value="1"/>
</dbReference>
<reference evidence="12 15" key="2">
    <citation type="submission" date="2016-07" db="EMBL/GenBank/DDBJ databases">
        <title>Complete genome sequences of Bordetella pseudohinzii.</title>
        <authorList>
            <person name="Spilker T."/>
            <person name="Darrah R."/>
            <person name="LiPuma J.J."/>
        </authorList>
    </citation>
    <scope>NUCLEOTIDE SEQUENCE [LARGE SCALE GENOMIC DNA]</scope>
    <source>
        <strain evidence="12 15">HI4681</strain>
    </source>
</reference>
<dbReference type="AlphaFoldDB" id="A0A0J6BZ16"/>
<evidence type="ECO:0000313" key="14">
    <source>
        <dbReference type="Proteomes" id="UP000053096"/>
    </source>
</evidence>
<comment type="similarity">
    <text evidence="10">Belongs to the ApbE family.</text>
</comment>
<evidence type="ECO:0000256" key="3">
    <source>
        <dbReference type="ARBA" id="ARBA00022630"/>
    </source>
</evidence>
<dbReference type="KEGG" id="bpdz:BBN53_15065"/>
<dbReference type="InterPro" id="IPR003374">
    <property type="entry name" value="ApbE-like_sf"/>
</dbReference>
<evidence type="ECO:0000313" key="12">
    <source>
        <dbReference type="EMBL" id="ANY17079.1"/>
    </source>
</evidence>
<evidence type="ECO:0000313" key="13">
    <source>
        <dbReference type="EMBL" id="CUJ17864.1"/>
    </source>
</evidence>
<dbReference type="OrthoDB" id="9778595at2"/>
<evidence type="ECO:0000256" key="8">
    <source>
        <dbReference type="ARBA" id="ARBA00031306"/>
    </source>
</evidence>
<dbReference type="Proteomes" id="UP000092950">
    <property type="component" value="Chromosome"/>
</dbReference>
<dbReference type="RefSeq" id="WP_043214538.1">
    <property type="nucleotide sequence ID" value="NZ_CAJGUP010000215.1"/>
</dbReference>
<evidence type="ECO:0000256" key="10">
    <source>
        <dbReference type="PIRNR" id="PIRNR006268"/>
    </source>
</evidence>
<evidence type="ECO:0000256" key="5">
    <source>
        <dbReference type="ARBA" id="ARBA00022723"/>
    </source>
</evidence>
<accession>A0A0M7I3U8</accession>
<dbReference type="GO" id="GO:0016740">
    <property type="term" value="F:transferase activity"/>
    <property type="evidence" value="ECO:0007669"/>
    <property type="project" value="UniProtKB-UniRule"/>
</dbReference>
<dbReference type="EMBL" id="CP016440">
    <property type="protein sequence ID" value="ANY17079.1"/>
    <property type="molecule type" value="Genomic_DNA"/>
</dbReference>
<dbReference type="EC" id="2.7.1.180" evidence="1 10"/>
<name>A0A0J6BZ16_9BORD</name>
<dbReference type="PANTHER" id="PTHR30040">
    <property type="entry name" value="THIAMINE BIOSYNTHESIS LIPOPROTEIN APBE"/>
    <property type="match status" value="1"/>
</dbReference>
<organism evidence="13 14">
    <name type="scientific">Bordetella pseudohinzii</name>
    <dbReference type="NCBI Taxonomy" id="1331258"/>
    <lineage>
        <taxon>Bacteria</taxon>
        <taxon>Pseudomonadati</taxon>
        <taxon>Pseudomonadota</taxon>
        <taxon>Betaproteobacteria</taxon>
        <taxon>Burkholderiales</taxon>
        <taxon>Alcaligenaceae</taxon>
        <taxon>Bordetella</taxon>
    </lineage>
</organism>
<evidence type="ECO:0000256" key="2">
    <source>
        <dbReference type="ARBA" id="ARBA00016337"/>
    </source>
</evidence>
<dbReference type="PIRSF" id="PIRSF006268">
    <property type="entry name" value="ApbE"/>
    <property type="match status" value="1"/>
</dbReference>
<accession>A0A0J6BZ16</accession>
<evidence type="ECO:0000256" key="1">
    <source>
        <dbReference type="ARBA" id="ARBA00011955"/>
    </source>
</evidence>
<protein>
    <recommendedName>
        <fullName evidence="2 10">FAD:protein FMN transferase</fullName>
        <ecNumber evidence="1 10">2.7.1.180</ecNumber>
    </recommendedName>
    <alternativeName>
        <fullName evidence="8 10">Flavin transferase</fullName>
    </alternativeName>
</protein>
<dbReference type="Proteomes" id="UP000053096">
    <property type="component" value="Unassembled WGS sequence"/>
</dbReference>
<keyword evidence="7 10" id="KW-0460">Magnesium</keyword>